<dbReference type="Proteomes" id="UP001143910">
    <property type="component" value="Unassembled WGS sequence"/>
</dbReference>
<dbReference type="EMBL" id="JANJQO010000325">
    <property type="protein sequence ID" value="KAJ2978988.1"/>
    <property type="molecule type" value="Genomic_DNA"/>
</dbReference>
<keyword evidence="2" id="KW-1185">Reference proteome</keyword>
<evidence type="ECO:0000313" key="2">
    <source>
        <dbReference type="Proteomes" id="UP001143910"/>
    </source>
</evidence>
<organism evidence="1 2">
    <name type="scientific">Zarea fungicola</name>
    <dbReference type="NCBI Taxonomy" id="93591"/>
    <lineage>
        <taxon>Eukaryota</taxon>
        <taxon>Fungi</taxon>
        <taxon>Dikarya</taxon>
        <taxon>Ascomycota</taxon>
        <taxon>Pezizomycotina</taxon>
        <taxon>Sordariomycetes</taxon>
        <taxon>Hypocreomycetidae</taxon>
        <taxon>Hypocreales</taxon>
        <taxon>Cordycipitaceae</taxon>
        <taxon>Zarea</taxon>
    </lineage>
</organism>
<comment type="caution">
    <text evidence="1">The sequence shown here is derived from an EMBL/GenBank/DDBJ whole genome shotgun (WGS) entry which is preliminary data.</text>
</comment>
<proteinExistence type="predicted"/>
<accession>A0ACC1NIW0</accession>
<name>A0ACC1NIW0_9HYPO</name>
<reference evidence="1" key="1">
    <citation type="submission" date="2022-08" db="EMBL/GenBank/DDBJ databases">
        <title>Genome Sequence of Lecanicillium fungicola.</title>
        <authorList>
            <person name="Buettner E."/>
        </authorList>
    </citation>
    <scope>NUCLEOTIDE SEQUENCE</scope>
    <source>
        <strain evidence="1">Babe33</strain>
    </source>
</reference>
<sequence length="469" mass="50633">MSTRIPFQCKFTVPEPSAAVGDVISRWSETGVEKPAIVVVPESEHDIIEAVRYAQENDLCILPAAGGHGSYVSVTPATLYLDLKHFDSITLNEKEQTVTIGGGVITKQLIDACLDKGYYTCWPNSNAVGVVGFAMGMGNHALKGIRGMAADFIVSFRIITGEGKVLELSSASSGNELDLFNAFRGAGHGLGVITSLTLKLFPVSGLNLENGDCYWVRKLIFPGSKINTVASLFSNLPETSPEAMAAVVLTRSPPNTPAPGSPLIILSYSYFGPAKDGESAAKILFDEQSISGAISSDTVSVPLRHMNAAFESFNIHGGYKGIHTAWLKHISAETIEKVYQQWHALTESDEMSKTQLVVASSNVAEAVSLGESVPGKTSFLQGRDEGVAVLVNTFGNTPESSQPFAAYVKELFDLCGYEDTPLEGITGVLKDPFMRGQLKLVRHDDQLAKLKSIKDIWDPSKLFWSPYFN</sequence>
<evidence type="ECO:0000313" key="1">
    <source>
        <dbReference type="EMBL" id="KAJ2978988.1"/>
    </source>
</evidence>
<protein>
    <submittedName>
        <fullName evidence="1">Uncharacterized protein</fullName>
    </submittedName>
</protein>
<gene>
    <name evidence="1" type="ORF">NQ176_g3517</name>
</gene>